<protein>
    <submittedName>
        <fullName evidence="4">Uncharacterized protein</fullName>
    </submittedName>
</protein>
<dbReference type="Pfam" id="PF00118">
    <property type="entry name" value="Cpn60_TCP1"/>
    <property type="match status" value="1"/>
</dbReference>
<dbReference type="GO" id="GO:0005524">
    <property type="term" value="F:ATP binding"/>
    <property type="evidence" value="ECO:0007669"/>
    <property type="project" value="InterPro"/>
</dbReference>
<dbReference type="GeneTree" id="ENSGT00390000005727"/>
<dbReference type="Ensembl" id="ENSCSAT00000015341.1">
    <property type="protein sequence ID" value="ENSCSAP00000013285.1"/>
    <property type="gene ID" value="ENSCSAG00000017248.1"/>
</dbReference>
<dbReference type="PRINTS" id="PR00298">
    <property type="entry name" value="CHAPERONIN60"/>
</dbReference>
<evidence type="ECO:0000256" key="3">
    <source>
        <dbReference type="RuleBase" id="RU000418"/>
    </source>
</evidence>
<dbReference type="PANTHER" id="PTHR45633">
    <property type="entry name" value="60 KDA HEAT SHOCK PROTEIN, MITOCHONDRIAL"/>
    <property type="match status" value="1"/>
</dbReference>
<evidence type="ECO:0000256" key="1">
    <source>
        <dbReference type="ARBA" id="ARBA00006607"/>
    </source>
</evidence>
<proteinExistence type="inferred from homology"/>
<keyword evidence="5" id="KW-1185">Reference proteome</keyword>
<dbReference type="OMA" id="FIGCCWS"/>
<evidence type="ECO:0000256" key="2">
    <source>
        <dbReference type="ARBA" id="ARBA00023186"/>
    </source>
</evidence>
<evidence type="ECO:0000313" key="4">
    <source>
        <dbReference type="Ensembl" id="ENSCSAP00000013285.1"/>
    </source>
</evidence>
<keyword evidence="2" id="KW-0143">Chaperone</keyword>
<dbReference type="InterPro" id="IPR027413">
    <property type="entry name" value="GROEL-like_equatorial_sf"/>
</dbReference>
<organism evidence="4 5">
    <name type="scientific">Chlorocebus sabaeus</name>
    <name type="common">Green monkey</name>
    <name type="synonym">Simia sabaea</name>
    <dbReference type="NCBI Taxonomy" id="60711"/>
    <lineage>
        <taxon>Eukaryota</taxon>
        <taxon>Metazoa</taxon>
        <taxon>Chordata</taxon>
        <taxon>Craniata</taxon>
        <taxon>Vertebrata</taxon>
        <taxon>Euteleostomi</taxon>
        <taxon>Mammalia</taxon>
        <taxon>Eutheria</taxon>
        <taxon>Euarchontoglires</taxon>
        <taxon>Primates</taxon>
        <taxon>Haplorrhini</taxon>
        <taxon>Catarrhini</taxon>
        <taxon>Cercopithecidae</taxon>
        <taxon>Cercopithecinae</taxon>
        <taxon>Chlorocebus</taxon>
    </lineage>
</organism>
<dbReference type="GO" id="GO:0140662">
    <property type="term" value="F:ATP-dependent protein folding chaperone"/>
    <property type="evidence" value="ECO:0007669"/>
    <property type="project" value="InterPro"/>
</dbReference>
<dbReference type="eggNOG" id="KOG0356">
    <property type="taxonomic scope" value="Eukaryota"/>
</dbReference>
<dbReference type="AlphaFoldDB" id="A0A0D9RXE6"/>
<dbReference type="SUPFAM" id="SSF48592">
    <property type="entry name" value="GroEL equatorial domain-like"/>
    <property type="match status" value="1"/>
</dbReference>
<name>A0A0D9RXE6_CHLSB</name>
<reference evidence="4" key="3">
    <citation type="submission" date="2025-09" db="UniProtKB">
        <authorList>
            <consortium name="Ensembl"/>
        </authorList>
    </citation>
    <scope>IDENTIFICATION</scope>
</reference>
<accession>A0A0D9RXE6</accession>
<dbReference type="Proteomes" id="UP000029965">
    <property type="component" value="Chromosome 4"/>
</dbReference>
<reference evidence="4 5" key="1">
    <citation type="submission" date="2014-03" db="EMBL/GenBank/DDBJ databases">
        <authorList>
            <person name="Warren W."/>
            <person name="Wilson R.K."/>
        </authorList>
    </citation>
    <scope>NUCLEOTIDE SEQUENCE</scope>
</reference>
<dbReference type="InterPro" id="IPR001844">
    <property type="entry name" value="Cpn60/GroEL"/>
</dbReference>
<evidence type="ECO:0000313" key="5">
    <source>
        <dbReference type="Proteomes" id="UP000029965"/>
    </source>
</evidence>
<sequence length="141" mass="15806">LFTISHQMRPVSRVLASPVTWAYAKDVKFGVEARALMLQAYVVAVTMEPKRRIVIIEQSWGSPKVTKYGVIVAHSMNLEDKYENIGAKPVQDVSSNRNEEVGDCTTTATVLACPIVKEEKISKSANPVEIRRHIMLYFSIL</sequence>
<dbReference type="Gene3D" id="1.10.560.10">
    <property type="entry name" value="GroEL-like equatorial domain"/>
    <property type="match status" value="1"/>
</dbReference>
<dbReference type="STRING" id="60711.ENSCSAP00000013285"/>
<reference evidence="4" key="2">
    <citation type="submission" date="2025-08" db="UniProtKB">
        <authorList>
            <consortium name="Ensembl"/>
        </authorList>
    </citation>
    <scope>IDENTIFICATION</scope>
</reference>
<comment type="similarity">
    <text evidence="1 3">Belongs to the chaperonin (HSP60) family.</text>
</comment>
<dbReference type="GO" id="GO:0042026">
    <property type="term" value="P:protein refolding"/>
    <property type="evidence" value="ECO:0007669"/>
    <property type="project" value="InterPro"/>
</dbReference>
<dbReference type="InterPro" id="IPR002423">
    <property type="entry name" value="Cpn60/GroEL/TCP-1"/>
</dbReference>
<dbReference type="EMBL" id="AQIB01112384">
    <property type="status" value="NOT_ANNOTATED_CDS"/>
    <property type="molecule type" value="Genomic_DNA"/>
</dbReference>